<keyword evidence="3 6" id="KW-0812">Transmembrane</keyword>
<accession>A0A418M8F5</accession>
<dbReference type="InterPro" id="IPR050833">
    <property type="entry name" value="Poly_Biosynth_Transport"/>
</dbReference>
<sequence>MGQGVGKLLMWRMISAHQVRTFFRQDSSLLKNFIALGLVQATNFIIPVITFPYLVRVIGPEKFGVISYGLTILMYFITFADYGFNLSATRLVALHHENRKELSRLFSSVMTTKFLLLLLSVLLMASLCGFVTRFREESFTYLLGMLYVLGNVLMPVWFFQGMEQMKYITYMNLVAKIALLILLFAVVREPQDYVYVLALYGIANVISGIYSIRVALLRYQLQFRFPTLQSVWEQLQDGWHIFSSSLSVVLTNNVNVLVLGFFVSNIAIGYYSIAEKIILVLWTVMGLFSQAIYPSVCRLAQTSHQQFRRFIWKVCFPFIGAISVVSVLLYVLAEPIVQVITGNIQAETVRILRIVSVVPLIVCLNIPAYQTLLAYNYKKYYAAIFNGSAVLNLIVCPLLVYFMGAVGAAVSMVVVQLVVTLALHATIEFKLKQFSLVS</sequence>
<proteinExistence type="predicted"/>
<evidence type="ECO:0000256" key="2">
    <source>
        <dbReference type="ARBA" id="ARBA00022475"/>
    </source>
</evidence>
<feature type="transmembrane region" description="Helical" evidence="6">
    <location>
        <begin position="114"/>
        <end position="132"/>
    </location>
</feature>
<comment type="subcellular location">
    <subcellularLocation>
        <location evidence="1">Cell membrane</location>
        <topology evidence="1">Multi-pass membrane protein</topology>
    </subcellularLocation>
</comment>
<keyword evidence="5 6" id="KW-0472">Membrane</keyword>
<feature type="transmembrane region" description="Helical" evidence="6">
    <location>
        <begin position="279"/>
        <end position="299"/>
    </location>
</feature>
<dbReference type="Proteomes" id="UP000283523">
    <property type="component" value="Unassembled WGS sequence"/>
</dbReference>
<feature type="transmembrane region" description="Helical" evidence="6">
    <location>
        <begin position="170"/>
        <end position="187"/>
    </location>
</feature>
<feature type="transmembrane region" description="Helical" evidence="6">
    <location>
        <begin position="66"/>
        <end position="93"/>
    </location>
</feature>
<evidence type="ECO:0000256" key="4">
    <source>
        <dbReference type="ARBA" id="ARBA00022989"/>
    </source>
</evidence>
<feature type="transmembrane region" description="Helical" evidence="6">
    <location>
        <begin position="351"/>
        <end position="368"/>
    </location>
</feature>
<dbReference type="PANTHER" id="PTHR30250:SF11">
    <property type="entry name" value="O-ANTIGEN TRANSPORTER-RELATED"/>
    <property type="match status" value="1"/>
</dbReference>
<keyword evidence="8" id="KW-1185">Reference proteome</keyword>
<feature type="transmembrane region" description="Helical" evidence="6">
    <location>
        <begin position="33"/>
        <end position="54"/>
    </location>
</feature>
<reference evidence="7 8" key="1">
    <citation type="submission" date="2018-08" db="EMBL/GenBank/DDBJ databases">
        <title>Fibrisoma montanum sp. nov., isolated from Danxia mountain soil.</title>
        <authorList>
            <person name="Huang Y."/>
        </authorList>
    </citation>
    <scope>NUCLEOTIDE SEQUENCE [LARGE SCALE GENOMIC DNA]</scope>
    <source>
        <strain evidence="7 8">HYT19</strain>
    </source>
</reference>
<keyword evidence="2" id="KW-1003">Cell membrane</keyword>
<dbReference type="AlphaFoldDB" id="A0A418M8F5"/>
<comment type="caution">
    <text evidence="7">The sequence shown here is derived from an EMBL/GenBank/DDBJ whole genome shotgun (WGS) entry which is preliminary data.</text>
</comment>
<gene>
    <name evidence="7" type="ORF">DYU11_15255</name>
</gene>
<evidence type="ECO:0000256" key="3">
    <source>
        <dbReference type="ARBA" id="ARBA00022692"/>
    </source>
</evidence>
<evidence type="ECO:0000256" key="5">
    <source>
        <dbReference type="ARBA" id="ARBA00023136"/>
    </source>
</evidence>
<dbReference type="PANTHER" id="PTHR30250">
    <property type="entry name" value="PST FAMILY PREDICTED COLANIC ACID TRANSPORTER"/>
    <property type="match status" value="1"/>
</dbReference>
<name>A0A418M8F5_9BACT</name>
<evidence type="ECO:0000313" key="7">
    <source>
        <dbReference type="EMBL" id="RIV22376.1"/>
    </source>
</evidence>
<feature type="transmembrane region" description="Helical" evidence="6">
    <location>
        <begin position="138"/>
        <end position="158"/>
    </location>
</feature>
<evidence type="ECO:0000256" key="1">
    <source>
        <dbReference type="ARBA" id="ARBA00004651"/>
    </source>
</evidence>
<feature type="transmembrane region" description="Helical" evidence="6">
    <location>
        <begin position="380"/>
        <end position="402"/>
    </location>
</feature>
<evidence type="ECO:0000256" key="6">
    <source>
        <dbReference type="SAM" id="Phobius"/>
    </source>
</evidence>
<feature type="transmembrane region" description="Helical" evidence="6">
    <location>
        <begin position="193"/>
        <end position="216"/>
    </location>
</feature>
<dbReference type="GO" id="GO:0005886">
    <property type="term" value="C:plasma membrane"/>
    <property type="evidence" value="ECO:0007669"/>
    <property type="project" value="UniProtKB-SubCell"/>
</dbReference>
<evidence type="ECO:0000313" key="8">
    <source>
        <dbReference type="Proteomes" id="UP000283523"/>
    </source>
</evidence>
<protein>
    <submittedName>
        <fullName evidence="7">Flippase</fullName>
    </submittedName>
</protein>
<dbReference type="EMBL" id="QXED01000004">
    <property type="protein sequence ID" value="RIV22376.1"/>
    <property type="molecule type" value="Genomic_DNA"/>
</dbReference>
<dbReference type="InterPro" id="IPR002797">
    <property type="entry name" value="Polysacc_synth"/>
</dbReference>
<dbReference type="Pfam" id="PF01943">
    <property type="entry name" value="Polysacc_synt"/>
    <property type="match status" value="1"/>
</dbReference>
<feature type="transmembrane region" description="Helical" evidence="6">
    <location>
        <begin position="408"/>
        <end position="427"/>
    </location>
</feature>
<organism evidence="7 8">
    <name type="scientific">Fibrisoma montanum</name>
    <dbReference type="NCBI Taxonomy" id="2305895"/>
    <lineage>
        <taxon>Bacteria</taxon>
        <taxon>Pseudomonadati</taxon>
        <taxon>Bacteroidota</taxon>
        <taxon>Cytophagia</taxon>
        <taxon>Cytophagales</taxon>
        <taxon>Spirosomataceae</taxon>
        <taxon>Fibrisoma</taxon>
    </lineage>
</organism>
<feature type="transmembrane region" description="Helical" evidence="6">
    <location>
        <begin position="311"/>
        <end position="331"/>
    </location>
</feature>
<dbReference type="CDD" id="cd13128">
    <property type="entry name" value="MATE_Wzx_like"/>
    <property type="match status" value="1"/>
</dbReference>
<keyword evidence="4 6" id="KW-1133">Transmembrane helix</keyword>
<feature type="transmembrane region" description="Helical" evidence="6">
    <location>
        <begin position="254"/>
        <end position="273"/>
    </location>
</feature>